<organism evidence="2 3">
    <name type="scientific">Butyricimonas faecalis</name>
    <dbReference type="NCBI Taxonomy" id="2093856"/>
    <lineage>
        <taxon>Bacteria</taxon>
        <taxon>Pseudomonadati</taxon>
        <taxon>Bacteroidota</taxon>
        <taxon>Bacteroidia</taxon>
        <taxon>Bacteroidales</taxon>
        <taxon>Odoribacteraceae</taxon>
        <taxon>Butyricimonas</taxon>
    </lineage>
</organism>
<dbReference type="InterPro" id="IPR001375">
    <property type="entry name" value="Peptidase_S9_cat"/>
</dbReference>
<reference evidence="2 3" key="1">
    <citation type="submission" date="2018-10" db="EMBL/GenBank/DDBJ databases">
        <title>Butyricimonas faecalis sp. nov., isolated from human faeces and emended description of the genus Butyricimonas.</title>
        <authorList>
            <person name="Le Roy T."/>
            <person name="Van der Smissen P."/>
            <person name="Paquot A."/>
            <person name="Delzenne N."/>
            <person name="Muccioli G."/>
            <person name="Collet J.-F."/>
            <person name="Cani P.D."/>
        </authorList>
    </citation>
    <scope>NUCLEOTIDE SEQUENCE [LARGE SCALE GENOMIC DNA]</scope>
    <source>
        <strain evidence="2 3">H184</strain>
    </source>
</reference>
<protein>
    <submittedName>
        <fullName evidence="2">S9 family peptidase</fullName>
    </submittedName>
</protein>
<dbReference type="Proteomes" id="UP000270673">
    <property type="component" value="Chromosome"/>
</dbReference>
<accession>A0A3Q9IR11</accession>
<evidence type="ECO:0000313" key="2">
    <source>
        <dbReference type="EMBL" id="AZS31166.1"/>
    </source>
</evidence>
<dbReference type="InterPro" id="IPR050278">
    <property type="entry name" value="Serine_Prot_S9B/DPPIV"/>
</dbReference>
<evidence type="ECO:0000259" key="1">
    <source>
        <dbReference type="Pfam" id="PF00326"/>
    </source>
</evidence>
<dbReference type="SUPFAM" id="SSF53474">
    <property type="entry name" value="alpha/beta-Hydrolases"/>
    <property type="match status" value="1"/>
</dbReference>
<dbReference type="GO" id="GO:0008239">
    <property type="term" value="F:dipeptidyl-peptidase activity"/>
    <property type="evidence" value="ECO:0007669"/>
    <property type="project" value="TreeGrafter"/>
</dbReference>
<proteinExistence type="predicted"/>
<dbReference type="SUPFAM" id="SSF69304">
    <property type="entry name" value="Tricorn protease N-terminal domain"/>
    <property type="match status" value="1"/>
</dbReference>
<evidence type="ECO:0000313" key="3">
    <source>
        <dbReference type="Proteomes" id="UP000270673"/>
    </source>
</evidence>
<dbReference type="GO" id="GO:0008236">
    <property type="term" value="F:serine-type peptidase activity"/>
    <property type="evidence" value="ECO:0007669"/>
    <property type="project" value="InterPro"/>
</dbReference>
<dbReference type="PANTHER" id="PTHR11731">
    <property type="entry name" value="PROTEASE FAMILY S9B,C DIPEPTIDYL-PEPTIDASE IV-RELATED"/>
    <property type="match status" value="1"/>
</dbReference>
<dbReference type="Gene3D" id="3.40.50.1820">
    <property type="entry name" value="alpha/beta hydrolase"/>
    <property type="match status" value="1"/>
</dbReference>
<dbReference type="EMBL" id="CP032819">
    <property type="protein sequence ID" value="AZS31166.1"/>
    <property type="molecule type" value="Genomic_DNA"/>
</dbReference>
<dbReference type="KEGG" id="buy:D8S85_17465"/>
<dbReference type="InterPro" id="IPR029058">
    <property type="entry name" value="AB_hydrolase_fold"/>
</dbReference>
<dbReference type="RefSeq" id="WP_127075434.1">
    <property type="nucleotide sequence ID" value="NZ_CP032819.1"/>
</dbReference>
<dbReference type="PANTHER" id="PTHR11731:SF193">
    <property type="entry name" value="DIPEPTIDYL PEPTIDASE 9"/>
    <property type="match status" value="1"/>
</dbReference>
<gene>
    <name evidence="2" type="ORF">D8S85_17465</name>
</gene>
<dbReference type="AlphaFoldDB" id="A0A3Q9IR11"/>
<name>A0A3Q9IR11_9BACT</name>
<dbReference type="GO" id="GO:0006508">
    <property type="term" value="P:proteolysis"/>
    <property type="evidence" value="ECO:0007669"/>
    <property type="project" value="InterPro"/>
</dbReference>
<dbReference type="OrthoDB" id="9812921at2"/>
<sequence length="888" mass="103527">MYRVIIIASVVLTLFPVVGYTQKKELDEEAYRSWRRVDDYQLSDHGGWIKYRYIFYDNDSANAFARNTYYFYEMKTGRTRILRDIDSPVFFAKGDWIAFCKVKKEGGGDGERVAYRLKDGYEIAIPADAELNDSYPQIAYQREDRLIVLNVMRRDSVVLHGVFQYYLYGKKWNVIYTSKEEQGHVLRNRIVENGVEDVIYVDKTKSLESFYFYERVGEGSFFVGADINCKEKLDYYYFSLADKKASKVLSAEQMEQFHIDRYSMRLLDGEKQLLYRQQEGKVVRSDVQDEKDESFQLELWSWNDLVIPSEQAKSGLRRSRYSPILYLLDLDSKECHKMCGENHSELYIAEGEHPVFAYEKDERPYSRQRDWMHDQRFDLYLVDLRNGKHELLEKELTQAVHWSPKGDYLLYFDNKSHSWVIVNPRSMERNVLSDIIPYPLYDEWYDRPNPPAPYGVAGWTRDGRNAIIYDRFDIWVINLSEVEKSYCWTKNKGRENNTVLRLVDPGRNGVRIDLIQDQQVVTFDRKSKSTGLSKLSSQGRLTPLVQENVAFSVLQKTKDGRVMLCMKQSYQEDRNLWVCNGQGRNMKKITEVNPQQKQYSWGTAQVVEWTNDKGENNQGVLYLPENYDKNKSYPTIVSFYETHSSDLHVHPVPGLSQAMIDIPTYVSKGYIVFQPDVYIEIGKPGESAYHAVVSGVRSLIDRGIADSSRIGLQGHSWSGFLAAYLVTRTDIFKCVNIGAATVNLTSVYTAIREGSGQPNMFMFEDWQCRMGATLWDDLDGYIANSPLLFADRIHTPALIFHCDQDEAVSFYDGRNLFLALRRLQRPVWMLNYMGQGHFLTSRPAQVDWTIRLQQFFDHYLKSAPMPRWMKEGININERGVDQKYDLVE</sequence>
<dbReference type="Pfam" id="PF00326">
    <property type="entry name" value="Peptidase_S9"/>
    <property type="match status" value="1"/>
</dbReference>
<keyword evidence="3" id="KW-1185">Reference proteome</keyword>
<feature type="domain" description="Peptidase S9 prolyl oligopeptidase catalytic" evidence="1">
    <location>
        <begin position="683"/>
        <end position="862"/>
    </location>
</feature>